<evidence type="ECO:0000256" key="2">
    <source>
        <dbReference type="ARBA" id="ARBA00022741"/>
    </source>
</evidence>
<evidence type="ECO:0000259" key="4">
    <source>
        <dbReference type="PROSITE" id="PS50893"/>
    </source>
</evidence>
<evidence type="ECO:0000256" key="3">
    <source>
        <dbReference type="ARBA" id="ARBA00022840"/>
    </source>
</evidence>
<dbReference type="PROSITE" id="PS00211">
    <property type="entry name" value="ABC_TRANSPORTER_1"/>
    <property type="match status" value="1"/>
</dbReference>
<organism evidence="5 6">
    <name type="scientific">Sphaerimonospora cavernae</name>
    <dbReference type="NCBI Taxonomy" id="1740611"/>
    <lineage>
        <taxon>Bacteria</taxon>
        <taxon>Bacillati</taxon>
        <taxon>Actinomycetota</taxon>
        <taxon>Actinomycetes</taxon>
        <taxon>Streptosporangiales</taxon>
        <taxon>Streptosporangiaceae</taxon>
        <taxon>Sphaerimonospora</taxon>
    </lineage>
</organism>
<reference evidence="5 6" key="1">
    <citation type="submission" date="2024-09" db="EMBL/GenBank/DDBJ databases">
        <authorList>
            <person name="Sun Q."/>
            <person name="Mori K."/>
        </authorList>
    </citation>
    <scope>NUCLEOTIDE SEQUENCE [LARGE SCALE GENOMIC DNA]</scope>
    <source>
        <strain evidence="5 6">TBRC 1851</strain>
    </source>
</reference>
<dbReference type="InterPro" id="IPR051782">
    <property type="entry name" value="ABC_Transporter_VariousFunc"/>
</dbReference>
<sequence length="239" mass="26234">MSISLHGCSYGYRRNSLVLNELDLSFPAGVSLLLGPNGAGKSTLLGIAASALAPHTGHVDYRGLNPRKSRDRKEFRKAVAWMPQQISPIPGLTVREQVAYMGWLKGLARKDAWSRAADSLEAVELADLMHRKSHELSGGQIRRMGLAQALVHEAEVVLMDEPTAGLDPAQRETFRRLIKQISAHSHVIISTHQTEDISELYESVIVLDRGQVRFQGSTVEFLGAADAVSAYRRLVSGEI</sequence>
<dbReference type="GO" id="GO:0005524">
    <property type="term" value="F:ATP binding"/>
    <property type="evidence" value="ECO:0007669"/>
    <property type="project" value="UniProtKB-KW"/>
</dbReference>
<gene>
    <name evidence="5" type="ORF">ACFHYQ_24180</name>
</gene>
<feature type="domain" description="ABC transporter" evidence="4">
    <location>
        <begin position="3"/>
        <end position="234"/>
    </location>
</feature>
<dbReference type="Gene3D" id="3.40.50.300">
    <property type="entry name" value="P-loop containing nucleotide triphosphate hydrolases"/>
    <property type="match status" value="1"/>
</dbReference>
<evidence type="ECO:0000313" key="5">
    <source>
        <dbReference type="EMBL" id="MFC0865396.1"/>
    </source>
</evidence>
<dbReference type="PANTHER" id="PTHR42939:SF1">
    <property type="entry name" value="ABC TRANSPORTER ATP-BINDING PROTEIN ALBC-RELATED"/>
    <property type="match status" value="1"/>
</dbReference>
<keyword evidence="1" id="KW-0813">Transport</keyword>
<accession>A0ABV6UB45</accession>
<keyword evidence="2" id="KW-0547">Nucleotide-binding</keyword>
<proteinExistence type="predicted"/>
<dbReference type="EMBL" id="JBHMQT010000055">
    <property type="protein sequence ID" value="MFC0865396.1"/>
    <property type="molecule type" value="Genomic_DNA"/>
</dbReference>
<dbReference type="PANTHER" id="PTHR42939">
    <property type="entry name" value="ABC TRANSPORTER ATP-BINDING PROTEIN ALBC-RELATED"/>
    <property type="match status" value="1"/>
</dbReference>
<name>A0ABV6UB45_9ACTN</name>
<dbReference type="SUPFAM" id="SSF52540">
    <property type="entry name" value="P-loop containing nucleoside triphosphate hydrolases"/>
    <property type="match status" value="1"/>
</dbReference>
<dbReference type="InterPro" id="IPR027417">
    <property type="entry name" value="P-loop_NTPase"/>
</dbReference>
<dbReference type="RefSeq" id="WP_394303423.1">
    <property type="nucleotide sequence ID" value="NZ_JBHMQT010000055.1"/>
</dbReference>
<dbReference type="InterPro" id="IPR003439">
    <property type="entry name" value="ABC_transporter-like_ATP-bd"/>
</dbReference>
<dbReference type="Pfam" id="PF00005">
    <property type="entry name" value="ABC_tran"/>
    <property type="match status" value="1"/>
</dbReference>
<evidence type="ECO:0000313" key="6">
    <source>
        <dbReference type="Proteomes" id="UP001589870"/>
    </source>
</evidence>
<protein>
    <submittedName>
        <fullName evidence="5">ATP-binding cassette domain-containing protein</fullName>
    </submittedName>
</protein>
<comment type="caution">
    <text evidence="5">The sequence shown here is derived from an EMBL/GenBank/DDBJ whole genome shotgun (WGS) entry which is preliminary data.</text>
</comment>
<keyword evidence="6" id="KW-1185">Reference proteome</keyword>
<dbReference type="PROSITE" id="PS50893">
    <property type="entry name" value="ABC_TRANSPORTER_2"/>
    <property type="match status" value="1"/>
</dbReference>
<keyword evidence="3 5" id="KW-0067">ATP-binding</keyword>
<dbReference type="SMART" id="SM00382">
    <property type="entry name" value="AAA"/>
    <property type="match status" value="1"/>
</dbReference>
<dbReference type="InterPro" id="IPR003593">
    <property type="entry name" value="AAA+_ATPase"/>
</dbReference>
<evidence type="ECO:0000256" key="1">
    <source>
        <dbReference type="ARBA" id="ARBA00022448"/>
    </source>
</evidence>
<dbReference type="Proteomes" id="UP001589870">
    <property type="component" value="Unassembled WGS sequence"/>
</dbReference>
<dbReference type="InterPro" id="IPR017871">
    <property type="entry name" value="ABC_transporter-like_CS"/>
</dbReference>